<gene>
    <name evidence="6" type="ORF">TRP8649_04037</name>
</gene>
<evidence type="ECO:0000313" key="7">
    <source>
        <dbReference type="Proteomes" id="UP000225972"/>
    </source>
</evidence>
<proteinExistence type="predicted"/>
<keyword evidence="7" id="KW-1185">Reference proteome</keyword>
<dbReference type="AlphaFoldDB" id="A0A238JIC0"/>
<organism evidence="6 7">
    <name type="scientific">Pelagimonas phthalicica</name>
    <dbReference type="NCBI Taxonomy" id="1037362"/>
    <lineage>
        <taxon>Bacteria</taxon>
        <taxon>Pseudomonadati</taxon>
        <taxon>Pseudomonadota</taxon>
        <taxon>Alphaproteobacteria</taxon>
        <taxon>Rhodobacterales</taxon>
        <taxon>Roseobacteraceae</taxon>
        <taxon>Pelagimonas</taxon>
    </lineage>
</organism>
<evidence type="ECO:0000256" key="3">
    <source>
        <dbReference type="ARBA" id="ARBA00023004"/>
    </source>
</evidence>
<evidence type="ECO:0000256" key="2">
    <source>
        <dbReference type="ARBA" id="ARBA00022723"/>
    </source>
</evidence>
<dbReference type="PANTHER" id="PTHR40261:SF1">
    <property type="entry name" value="RIESKE DOMAIN-CONTAINING PROTEIN"/>
    <property type="match status" value="1"/>
</dbReference>
<feature type="domain" description="Rieske" evidence="5">
    <location>
        <begin position="2"/>
        <end position="107"/>
    </location>
</feature>
<protein>
    <submittedName>
        <fullName evidence="6">Rieske [2Fe-2S] domain protein</fullName>
    </submittedName>
</protein>
<dbReference type="PROSITE" id="PS51296">
    <property type="entry name" value="RIESKE"/>
    <property type="match status" value="1"/>
</dbReference>
<sequence length="110" mass="12010">MTILCKLLDIPDGGSLGVSPNARGRDQIVLIRKGADVFAYRNNCPHYDRAPLGWKKDEFLNKDQNRIMCAAHGALFRIEDGECVVGPCLGQKLEKLSVGVIGDDVVLNVS</sequence>
<evidence type="ECO:0000256" key="4">
    <source>
        <dbReference type="ARBA" id="ARBA00023014"/>
    </source>
</evidence>
<dbReference type="OrthoDB" id="9794175at2"/>
<reference evidence="7" key="1">
    <citation type="submission" date="2017-05" db="EMBL/GenBank/DDBJ databases">
        <authorList>
            <person name="Rodrigo-Torres L."/>
            <person name="Arahal R. D."/>
            <person name="Lucena T."/>
        </authorList>
    </citation>
    <scope>NUCLEOTIDE SEQUENCE [LARGE SCALE GENOMIC DNA]</scope>
    <source>
        <strain evidence="7">CECT 8649</strain>
    </source>
</reference>
<dbReference type="Gene3D" id="2.102.10.10">
    <property type="entry name" value="Rieske [2Fe-2S] iron-sulphur domain"/>
    <property type="match status" value="1"/>
</dbReference>
<dbReference type="InterPro" id="IPR017941">
    <property type="entry name" value="Rieske_2Fe-2S"/>
</dbReference>
<dbReference type="SUPFAM" id="SSF50022">
    <property type="entry name" value="ISP domain"/>
    <property type="match status" value="1"/>
</dbReference>
<dbReference type="InterPro" id="IPR036922">
    <property type="entry name" value="Rieske_2Fe-2S_sf"/>
</dbReference>
<evidence type="ECO:0000259" key="5">
    <source>
        <dbReference type="PROSITE" id="PS51296"/>
    </source>
</evidence>
<dbReference type="EMBL" id="FXXP01000003">
    <property type="protein sequence ID" value="SMX29897.1"/>
    <property type="molecule type" value="Genomic_DNA"/>
</dbReference>
<dbReference type="GO" id="GO:0046872">
    <property type="term" value="F:metal ion binding"/>
    <property type="evidence" value="ECO:0007669"/>
    <property type="project" value="UniProtKB-KW"/>
</dbReference>
<dbReference type="PANTHER" id="PTHR40261">
    <property type="match status" value="1"/>
</dbReference>
<dbReference type="GO" id="GO:0051537">
    <property type="term" value="F:2 iron, 2 sulfur cluster binding"/>
    <property type="evidence" value="ECO:0007669"/>
    <property type="project" value="UniProtKB-KW"/>
</dbReference>
<evidence type="ECO:0000256" key="1">
    <source>
        <dbReference type="ARBA" id="ARBA00022714"/>
    </source>
</evidence>
<accession>A0A238JIC0</accession>
<keyword evidence="1" id="KW-0001">2Fe-2S</keyword>
<evidence type="ECO:0000313" key="6">
    <source>
        <dbReference type="EMBL" id="SMX29897.1"/>
    </source>
</evidence>
<dbReference type="Proteomes" id="UP000225972">
    <property type="component" value="Unassembled WGS sequence"/>
</dbReference>
<keyword evidence="3" id="KW-0408">Iron</keyword>
<keyword evidence="4" id="KW-0411">Iron-sulfur</keyword>
<keyword evidence="2" id="KW-0479">Metal-binding</keyword>
<name>A0A238JIC0_9RHOB</name>
<dbReference type="Pfam" id="PF00355">
    <property type="entry name" value="Rieske"/>
    <property type="match status" value="1"/>
</dbReference>
<dbReference type="CDD" id="cd03467">
    <property type="entry name" value="Rieske"/>
    <property type="match status" value="1"/>
</dbReference>